<organism>
    <name type="scientific">Solenopsis invicta</name>
    <name type="common">Red imported fire ant</name>
    <name type="synonym">Solenopsis wagneri</name>
    <dbReference type="NCBI Taxonomy" id="13686"/>
    <lineage>
        <taxon>Eukaryota</taxon>
        <taxon>Metazoa</taxon>
        <taxon>Ecdysozoa</taxon>
        <taxon>Arthropoda</taxon>
        <taxon>Hexapoda</taxon>
        <taxon>Insecta</taxon>
        <taxon>Pterygota</taxon>
        <taxon>Neoptera</taxon>
        <taxon>Endopterygota</taxon>
        <taxon>Hymenoptera</taxon>
        <taxon>Apocrita</taxon>
        <taxon>Aculeata</taxon>
        <taxon>Formicoidea</taxon>
        <taxon>Formicidae</taxon>
        <taxon>Myrmicinae</taxon>
        <taxon>Solenopsis</taxon>
    </lineage>
</organism>
<dbReference type="Pfam" id="PF21788">
    <property type="entry name" value="TNP-like_GBD"/>
    <property type="match status" value="1"/>
</dbReference>
<dbReference type="HOGENOM" id="CLU_1580484_0_0_1"/>
<protein>
    <recommendedName>
        <fullName evidence="1">Transposable element P transposase-like GTP-binding insertion domain-containing protein</fullName>
    </recommendedName>
</protein>
<dbReference type="AlphaFoldDB" id="E9J082"/>
<name>E9J082_SOLIN</name>
<feature type="non-terminal residue" evidence="2">
    <location>
        <position position="169"/>
    </location>
</feature>
<feature type="domain" description="Transposable element P transposase-like GTP-binding insertion" evidence="1">
    <location>
        <begin position="7"/>
        <end position="82"/>
    </location>
</feature>
<proteinExistence type="predicted"/>
<gene>
    <name evidence="2" type="ORF">SINV_00326</name>
</gene>
<reference evidence="2" key="1">
    <citation type="journal article" date="2011" name="Proc. Natl. Acad. Sci. U.S.A.">
        <title>The genome of the fire ant Solenopsis invicta.</title>
        <authorList>
            <person name="Wurm Y."/>
            <person name="Wang J."/>
            <person name="Riba-Grognuz O."/>
            <person name="Corona M."/>
            <person name="Nygaard S."/>
            <person name="Hunt B.G."/>
            <person name="Ingram K.K."/>
            <person name="Falquet L."/>
            <person name="Nipitwattanaphon M."/>
            <person name="Gotzek D."/>
            <person name="Dijkstra M.B."/>
            <person name="Oettler J."/>
            <person name="Comtesse F."/>
            <person name="Shih C.J."/>
            <person name="Wu W.J."/>
            <person name="Yang C.C."/>
            <person name="Thomas J."/>
            <person name="Beaudoing E."/>
            <person name="Pradervand S."/>
            <person name="Flegel V."/>
            <person name="Cook E.D."/>
            <person name="Fabbretti R."/>
            <person name="Stockinger H."/>
            <person name="Long L."/>
            <person name="Farmerie W.G."/>
            <person name="Oakey J."/>
            <person name="Boomsma J.J."/>
            <person name="Pamilo P."/>
            <person name="Yi S.V."/>
            <person name="Heinze J."/>
            <person name="Goodisman M.A."/>
            <person name="Farinelli L."/>
            <person name="Harshman K."/>
            <person name="Hulo N."/>
            <person name="Cerutti L."/>
            <person name="Xenarios I."/>
            <person name="Shoemaker D."/>
            <person name="Keller L."/>
        </authorList>
    </citation>
    <scope>NUCLEOTIDE SEQUENCE [LARGE SCALE GENOMIC DNA]</scope>
</reference>
<accession>E9J082</accession>
<sequence length="169" mass="19091">MSGTSDLRVAHRITQQLLDVRGSQRQSVKPAARIWSHTAAKAIQWAGEHGLLKNLEYEKFSEFVSTVNKWFDVHNSKSKYGSHPGVNGYGQDLESQKNTEEDMDTTCMSSTINKSATEQSTFSATPAPSMTEAHILLNKFNTIVFVKEFHVMYQLASTWHLLEMLYMSS</sequence>
<evidence type="ECO:0000259" key="1">
    <source>
        <dbReference type="Pfam" id="PF21788"/>
    </source>
</evidence>
<evidence type="ECO:0000313" key="2">
    <source>
        <dbReference type="EMBL" id="EFZ13771.1"/>
    </source>
</evidence>
<dbReference type="InterPro" id="IPR048366">
    <property type="entry name" value="TNP-like_GBD"/>
</dbReference>
<dbReference type="EMBL" id="GL767325">
    <property type="protein sequence ID" value="EFZ13771.1"/>
    <property type="molecule type" value="Genomic_DNA"/>
</dbReference>